<dbReference type="AlphaFoldDB" id="A0A1Y2J6K6"/>
<sequence>MLSKVVQTLGTHMDHHSVVCDYRCLQLYIRPRRTFPVIRAKVPNSPRSSGAKDGTHVRCASKMPRNLSLVHTCLARPVSRGVHTSTVCGAPSSRYHRRSDSNIFSFSLVAVRFAMLYCAGFLWFPRWHGHTHCPLWVPLRTNGRFREVYAVGIIDIVPLRCSTVGLRWGSYSLPDSGD</sequence>
<keyword evidence="1" id="KW-1133">Transmembrane helix</keyword>
<evidence type="ECO:0000313" key="2">
    <source>
        <dbReference type="EMBL" id="OSD08101.1"/>
    </source>
</evidence>
<reference evidence="2 3" key="1">
    <citation type="journal article" date="2015" name="Biotechnol. Biofuels">
        <title>Enhanced degradation of softwood versus hardwood by the white-rot fungus Pycnoporus coccineus.</title>
        <authorList>
            <person name="Couturier M."/>
            <person name="Navarro D."/>
            <person name="Chevret D."/>
            <person name="Henrissat B."/>
            <person name="Piumi F."/>
            <person name="Ruiz-Duenas F.J."/>
            <person name="Martinez A.T."/>
            <person name="Grigoriev I.V."/>
            <person name="Riley R."/>
            <person name="Lipzen A."/>
            <person name="Berrin J.G."/>
            <person name="Master E.R."/>
            <person name="Rosso M.N."/>
        </authorList>
    </citation>
    <scope>NUCLEOTIDE SEQUENCE [LARGE SCALE GENOMIC DNA]</scope>
    <source>
        <strain evidence="2 3">BRFM310</strain>
    </source>
</reference>
<evidence type="ECO:0000256" key="1">
    <source>
        <dbReference type="SAM" id="Phobius"/>
    </source>
</evidence>
<gene>
    <name evidence="2" type="ORF">PYCCODRAFT_386019</name>
</gene>
<protein>
    <submittedName>
        <fullName evidence="2">Uncharacterized protein</fullName>
    </submittedName>
</protein>
<accession>A0A1Y2J6K6</accession>
<proteinExistence type="predicted"/>
<name>A0A1Y2J6K6_TRAC3</name>
<evidence type="ECO:0000313" key="3">
    <source>
        <dbReference type="Proteomes" id="UP000193067"/>
    </source>
</evidence>
<dbReference type="EMBL" id="KZ084087">
    <property type="protein sequence ID" value="OSD08101.1"/>
    <property type="molecule type" value="Genomic_DNA"/>
</dbReference>
<dbReference type="Proteomes" id="UP000193067">
    <property type="component" value="Unassembled WGS sequence"/>
</dbReference>
<organism evidence="2 3">
    <name type="scientific">Trametes coccinea (strain BRFM310)</name>
    <name type="common">Pycnoporus coccineus</name>
    <dbReference type="NCBI Taxonomy" id="1353009"/>
    <lineage>
        <taxon>Eukaryota</taxon>
        <taxon>Fungi</taxon>
        <taxon>Dikarya</taxon>
        <taxon>Basidiomycota</taxon>
        <taxon>Agaricomycotina</taxon>
        <taxon>Agaricomycetes</taxon>
        <taxon>Polyporales</taxon>
        <taxon>Polyporaceae</taxon>
        <taxon>Trametes</taxon>
    </lineage>
</organism>
<keyword evidence="3" id="KW-1185">Reference proteome</keyword>
<keyword evidence="1" id="KW-0472">Membrane</keyword>
<feature type="transmembrane region" description="Helical" evidence="1">
    <location>
        <begin position="103"/>
        <end position="124"/>
    </location>
</feature>
<keyword evidence="1" id="KW-0812">Transmembrane</keyword>